<dbReference type="InterPro" id="IPR046523">
    <property type="entry name" value="UTP20_dom"/>
</dbReference>
<dbReference type="Pfam" id="PF07539">
    <property type="entry name" value="UTP20_N"/>
    <property type="match status" value="1"/>
</dbReference>
<dbReference type="PANTHER" id="PTHR17695">
    <property type="entry name" value="SMALL SUBUNIT PROCESSOME COMPONENT 20 HOMOLOG"/>
    <property type="match status" value="1"/>
</dbReference>
<dbReference type="InterPro" id="IPR057525">
    <property type="entry name" value="UTP20_C"/>
</dbReference>
<evidence type="ECO:0000313" key="5">
    <source>
        <dbReference type="Proteomes" id="UP000694865"/>
    </source>
</evidence>
<evidence type="ECO:0000313" key="6">
    <source>
        <dbReference type="RefSeq" id="XP_006819783.1"/>
    </source>
</evidence>
<dbReference type="InterPro" id="IPR011989">
    <property type="entry name" value="ARM-like"/>
</dbReference>
<evidence type="ECO:0000259" key="4">
    <source>
        <dbReference type="Pfam" id="PF23099"/>
    </source>
</evidence>
<dbReference type="Proteomes" id="UP000694865">
    <property type="component" value="Unplaced"/>
</dbReference>
<dbReference type="InterPro" id="IPR052575">
    <property type="entry name" value="SSU_processome_comp_20"/>
</dbReference>
<dbReference type="RefSeq" id="XP_006819783.1">
    <property type="nucleotide sequence ID" value="XM_006819720.1"/>
</dbReference>
<reference evidence="6" key="1">
    <citation type="submission" date="2025-08" db="UniProtKB">
        <authorList>
            <consortium name="RefSeq"/>
        </authorList>
    </citation>
    <scope>IDENTIFICATION</scope>
    <source>
        <tissue evidence="6">Testes</tissue>
    </source>
</reference>
<gene>
    <name evidence="6" type="primary">LOC100378126</name>
</gene>
<name>A0ABM0MIE2_SACKO</name>
<sequence length="2337" mass="270220">MMKRTSKSAHHQNENRYTFQTFSERLSQINIDVIRKGKRQIGGTEDCDSHFVDGFLQWRELNCTVHFANFSKEIARDVTTYAQVVHHKEKIINALKTHLQIPNSLAYKPLLDLVVQLSKDLQIDFYPYFQSFFDIIVELLNNHPQDTELLEDAFQCLGYLFKFLWRYLLKDIQDVFLFYSPLLGSSKKDYVRRFAAESFAFLLRKLKDFDKMMYYILHHMEEKTELCEGVGKLFFEMMKGVKTQFHSSAEKYFSVLLCSLGSADCREDLNFQLVYDCLFHTVTCMAKHSKRQSTSFVAVLLTKRATHLKNLTLENSEVFPELQSVLKLLQVWIKQKGTSMDTICILPELLDCGNLSSDVIDDILALVSAHIEDDSVSFKDKKELLTSVYGNQLCTFHQINMFTHRLLTLNNFDELALPCLMEYFNKDENPTNEKKTELLFLLTKVITNKRTLPQSKEELTAFQQYQLNLNRLENITSIVEQLLILSETMTDVLLSTQDKGVTDLMTVVLCQLFCTDDGIFKVCLDAETEPITLQSYRERLRHLQQLMFIPRHRYARVPLLYLLGSLYINLSLIWNPVLGFIKTLAYEMERDEFFHVYTEHLKSTTDKLEDIQSEDSVPALNTSEECNTVSDLLVQLSETCFKQDDKPDHYNHRHLLLKAMATFADKAEGKSRILTPVFLHFIQKEYEPTDHIVAPTEDLRAQSTVNKRIVTKKERKLAIKSLIDYMSVFSKFKDPKSLYQESTLRELYLKLLCHPDTIVQQLSLNCLLSYKYKYLVPYQENLQRLLVEKSFRAELVAFSLDEDNAIVQNDHREQLFPLLMRVLYGRMLNKSGGKSKKSHILRFIAGCQSSELSHFIQLILEPIDEWVKEKNINLDFSEESFKLQSFVPLKKLQSVIEVCGLLLSNLYHVLEPYLSLVLHSVLQITSRVSLVLEQRDLVHIKYVKPLRKLRQLGVDVINQFFQQCELYEYSDIELQGLYGGIVWPVIQRLTQECLYSPTAVLKLAFTWTQHQRLHPLLVYYPDDKLSLQVLGQIMELLSNKQIDQSVTTMIIDMIDNLLPIQDDDDDITDTIYNFPPKYIKTDAFCSECVLRPYILTVLQYLRQVVQEKTNRKKNQKCAIPMKELHILSKLSTFVSDGQESYQLIDILLPILRQIPQEKADLLLEILGIVKKLIIHCKNPQNFLRPLSKLLSWLSTTPSRSLCCDIITLIGAADEKVAELCQLIVQLNKVDRRRLEEPDYTVRISAYTKISSTVTEMDYVDLNYIIPIMHNCFYFISKVDDMSLRDNSSNILQIIIERISKEPSDKLQSLFELCVNQMIIPAIKEGLGNKMENVRHEYILLLTKLVKYFPNKFQDLQVLHDKDIEKDFFKNITHIQQHRQMRALRLVAQKCETKELGTYVLQTFLLPLATSVIFDANLSKNHQLVLDATLTIGAITKCLPWQPYIKVLKYYLGLLMTDTLPQKMTVRLLANILDSFHFDLTNYKPAMKTNPKDVDEGCTGNNDETVTEQAADESKYNTIINKILPKLEKCLTQKVDSDDEHRSVRSHVATDTEIVRIPLAIAIIRLLLALPVQVRYQHIQRVVLKLCHSLKSRSSDIRESSRTTLIKVMSYLGTEYIKNVIGELQHTLTRGYQKHVLTFTINAVLQGISDGLKPGDLDTCVDMLIQICNDELFGQIAEEKEAAAITRNLMEARSSKSYDIYHILSKYISATHLTKLISAIKTVLDNTHSHKTVKKVEDVLRKFTLGLLENKSLDAKDILLFIHGIVTQTLPFMIKDTQEDKKSTKSKHQQHSVLLLPQTPQRKPKATVHRKTNLHVLVEFGLQVIIGSVQSLSRLIQYSLPQLNDQAGKLAGLLFQLLKTYGRSGTPKGDNLHLVQWCFKTMTMFLKNMQRYKLTEDQLQVLLSFVEEDIYDTTRQSTAFPLLKAMLSRKLQCKEIETVMEKVAELSIISEANNIQVQCRQLMSQFLLDYPLGKKIRKYLEFYVSQLTYEYEGGRKSTLEMLAAMFSIFPQNLLDENSGLFFVPMASSLANDNSVECRKLIALAIKTLLSKEEVEDKEGDHLLFNLLTCFGKILQNCAFIMKAKTHETVVKKMWVHIHSHILHNHSWVRLAVSQLYGQMFTIMTIDDVFHYCGSDLISQLVQDFCKQLHSKITNATLVDQDVKNLVFLGKLIDQHHDSDDETNLAWLMSRLTLIQRYERANTTLGKERRTGILKWIAGMSVYFTTDQIIEHLPVLLEIVHKELQNPSRKDVDLRTLAQEVVDILRSKVDVTVFTAVYTKVKISLEGIKIKRHQQEALEAVADPERAAKKKMRKNIAKKESKKRKIFERKPYKNKKFKK</sequence>
<dbReference type="InterPro" id="IPR016024">
    <property type="entry name" value="ARM-type_fold"/>
</dbReference>
<accession>A0ABM0MIE2</accession>
<dbReference type="Gene3D" id="1.25.10.10">
    <property type="entry name" value="Leucine-rich Repeat Variant"/>
    <property type="match status" value="2"/>
</dbReference>
<feature type="compositionally biased region" description="Basic residues" evidence="1">
    <location>
        <begin position="2306"/>
        <end position="2337"/>
    </location>
</feature>
<dbReference type="Pfam" id="PF20416">
    <property type="entry name" value="UTP20"/>
    <property type="match status" value="1"/>
</dbReference>
<evidence type="ECO:0000256" key="1">
    <source>
        <dbReference type="SAM" id="MobiDB-lite"/>
    </source>
</evidence>
<dbReference type="GeneID" id="100378126"/>
<protein>
    <submittedName>
        <fullName evidence="6">Small subunit processome component 20 homolog</fullName>
    </submittedName>
</protein>
<dbReference type="InterPro" id="IPR011430">
    <property type="entry name" value="UTP20_N"/>
</dbReference>
<organism evidence="5 6">
    <name type="scientific">Saccoglossus kowalevskii</name>
    <name type="common">Acorn worm</name>
    <dbReference type="NCBI Taxonomy" id="10224"/>
    <lineage>
        <taxon>Eukaryota</taxon>
        <taxon>Metazoa</taxon>
        <taxon>Hemichordata</taxon>
        <taxon>Enteropneusta</taxon>
        <taxon>Harrimaniidae</taxon>
        <taxon>Saccoglossus</taxon>
    </lineage>
</organism>
<evidence type="ECO:0000259" key="3">
    <source>
        <dbReference type="Pfam" id="PF20416"/>
    </source>
</evidence>
<dbReference type="PANTHER" id="PTHR17695:SF11">
    <property type="entry name" value="SMALL SUBUNIT PROCESSOME COMPONENT 20 HOMOLOG"/>
    <property type="match status" value="1"/>
</dbReference>
<keyword evidence="5" id="KW-1185">Reference proteome</keyword>
<feature type="domain" description="U3 small nucleolar RNA-associated protein 20 N-terminal" evidence="2">
    <location>
        <begin position="718"/>
        <end position="1329"/>
    </location>
</feature>
<feature type="domain" description="U3 small nucleolar RNA-associated protein 20 C-terminal" evidence="4">
    <location>
        <begin position="2036"/>
        <end position="2324"/>
    </location>
</feature>
<proteinExistence type="predicted"/>
<dbReference type="Pfam" id="PF23099">
    <property type="entry name" value="UTP20_C"/>
    <property type="match status" value="1"/>
</dbReference>
<evidence type="ECO:0000259" key="2">
    <source>
        <dbReference type="Pfam" id="PF07539"/>
    </source>
</evidence>
<dbReference type="SUPFAM" id="SSF48371">
    <property type="entry name" value="ARM repeat"/>
    <property type="match status" value="3"/>
</dbReference>
<feature type="region of interest" description="Disordered" evidence="1">
    <location>
        <begin position="2304"/>
        <end position="2337"/>
    </location>
</feature>
<feature type="domain" description="U3 small nucleolar RNA-associated protein 20" evidence="3">
    <location>
        <begin position="1549"/>
        <end position="1765"/>
    </location>
</feature>